<evidence type="ECO:0008006" key="4">
    <source>
        <dbReference type="Google" id="ProtNLM"/>
    </source>
</evidence>
<evidence type="ECO:0000313" key="3">
    <source>
        <dbReference type="Proteomes" id="UP001289374"/>
    </source>
</evidence>
<proteinExistence type="predicted"/>
<keyword evidence="3" id="KW-1185">Reference proteome</keyword>
<organism evidence="2 3">
    <name type="scientific">Sesamum angolense</name>
    <dbReference type="NCBI Taxonomy" id="2727404"/>
    <lineage>
        <taxon>Eukaryota</taxon>
        <taxon>Viridiplantae</taxon>
        <taxon>Streptophyta</taxon>
        <taxon>Embryophyta</taxon>
        <taxon>Tracheophyta</taxon>
        <taxon>Spermatophyta</taxon>
        <taxon>Magnoliopsida</taxon>
        <taxon>eudicotyledons</taxon>
        <taxon>Gunneridae</taxon>
        <taxon>Pentapetalae</taxon>
        <taxon>asterids</taxon>
        <taxon>lamiids</taxon>
        <taxon>Lamiales</taxon>
        <taxon>Pedaliaceae</taxon>
        <taxon>Sesamum</taxon>
    </lineage>
</organism>
<feature type="transmembrane region" description="Helical" evidence="1">
    <location>
        <begin position="246"/>
        <end position="271"/>
    </location>
</feature>
<accession>A0AAE2BLP5</accession>
<reference evidence="2" key="2">
    <citation type="journal article" date="2024" name="Plant">
        <title>Genomic evolution and insights into agronomic trait innovations of Sesamum species.</title>
        <authorList>
            <person name="Miao H."/>
            <person name="Wang L."/>
            <person name="Qu L."/>
            <person name="Liu H."/>
            <person name="Sun Y."/>
            <person name="Le M."/>
            <person name="Wang Q."/>
            <person name="Wei S."/>
            <person name="Zheng Y."/>
            <person name="Lin W."/>
            <person name="Duan Y."/>
            <person name="Cao H."/>
            <person name="Xiong S."/>
            <person name="Wang X."/>
            <person name="Wei L."/>
            <person name="Li C."/>
            <person name="Ma Q."/>
            <person name="Ju M."/>
            <person name="Zhao R."/>
            <person name="Li G."/>
            <person name="Mu C."/>
            <person name="Tian Q."/>
            <person name="Mei H."/>
            <person name="Zhang T."/>
            <person name="Gao T."/>
            <person name="Zhang H."/>
        </authorList>
    </citation>
    <scope>NUCLEOTIDE SEQUENCE</scope>
    <source>
        <strain evidence="2">K16</strain>
    </source>
</reference>
<evidence type="ECO:0000256" key="1">
    <source>
        <dbReference type="SAM" id="Phobius"/>
    </source>
</evidence>
<dbReference type="EMBL" id="JACGWL010000012">
    <property type="protein sequence ID" value="KAK4389960.1"/>
    <property type="molecule type" value="Genomic_DNA"/>
</dbReference>
<reference evidence="2" key="1">
    <citation type="submission" date="2020-06" db="EMBL/GenBank/DDBJ databases">
        <authorList>
            <person name="Li T."/>
            <person name="Hu X."/>
            <person name="Zhang T."/>
            <person name="Song X."/>
            <person name="Zhang H."/>
            <person name="Dai N."/>
            <person name="Sheng W."/>
            <person name="Hou X."/>
            <person name="Wei L."/>
        </authorList>
    </citation>
    <scope>NUCLEOTIDE SEQUENCE</scope>
    <source>
        <strain evidence="2">K16</strain>
        <tissue evidence="2">Leaf</tissue>
    </source>
</reference>
<protein>
    <recommendedName>
        <fullName evidence="4">RNase H type-1 domain-containing protein</fullName>
    </recommendedName>
</protein>
<dbReference type="AlphaFoldDB" id="A0AAE2BLP5"/>
<dbReference type="Proteomes" id="UP001289374">
    <property type="component" value="Unassembled WGS sequence"/>
</dbReference>
<keyword evidence="1" id="KW-0812">Transmembrane</keyword>
<comment type="caution">
    <text evidence="2">The sequence shown here is derived from an EMBL/GenBank/DDBJ whole genome shotgun (WGS) entry which is preliminary data.</text>
</comment>
<keyword evidence="1" id="KW-1133">Transmembrane helix</keyword>
<gene>
    <name evidence="2" type="ORF">Sango_2059300</name>
</gene>
<evidence type="ECO:0000313" key="2">
    <source>
        <dbReference type="EMBL" id="KAK4389960.1"/>
    </source>
</evidence>
<name>A0AAE2BLP5_9LAMI</name>
<sequence length="281" mass="31385">MAQELVLSKEKAYDDSSCEVNLIEHNKANAALTNILAMEEDFWRQKTTCKWGDEGERNTKFFHSLVKKKRSRNKIHSICHGGQTITNSTEIKESAALFFQELLSNNTTLEEYNLDCVSQCVSLQDSEMLCVLPTKDKIKQAIFDMCPDSAAGPDGFSALFYQVRWIKPTGHGMKLNTDGASKGSTGLAGAGGIIRDARGHTIVAFQLVIHNLFCHGYGQNDRELEALSFRDIPCFWFSAADPVSALWLFLRFCISPVFAFLQLLLLLLLSLRFGCISVIKS</sequence>
<keyword evidence="1" id="KW-0472">Membrane</keyword>